<evidence type="ECO:0000259" key="2">
    <source>
        <dbReference type="Pfam" id="PF10536"/>
    </source>
</evidence>
<reference evidence="4" key="1">
    <citation type="submission" date="2025-08" db="UniProtKB">
        <authorList>
            <consortium name="RefSeq"/>
        </authorList>
    </citation>
    <scope>IDENTIFICATION</scope>
</reference>
<feature type="domain" description="Aminotransferase-like plant mobile" evidence="2">
    <location>
        <begin position="207"/>
        <end position="296"/>
    </location>
</feature>
<dbReference type="Pfam" id="PF10536">
    <property type="entry name" value="PMD"/>
    <property type="match status" value="2"/>
</dbReference>
<evidence type="ECO:0000313" key="3">
    <source>
        <dbReference type="Proteomes" id="UP001515500"/>
    </source>
</evidence>
<dbReference type="InterPro" id="IPR044824">
    <property type="entry name" value="MAIN-like"/>
</dbReference>
<keyword evidence="3" id="KW-1185">Reference proteome</keyword>
<gene>
    <name evidence="4" type="primary">LOC120273229</name>
</gene>
<dbReference type="InterPro" id="IPR019557">
    <property type="entry name" value="AminoTfrase-like_pln_mobile"/>
</dbReference>
<dbReference type="AlphaFoldDB" id="A0AB40CBI8"/>
<dbReference type="GO" id="GO:0010073">
    <property type="term" value="P:meristem maintenance"/>
    <property type="evidence" value="ECO:0007669"/>
    <property type="project" value="InterPro"/>
</dbReference>
<feature type="region of interest" description="Disordered" evidence="1">
    <location>
        <begin position="1"/>
        <end position="46"/>
    </location>
</feature>
<evidence type="ECO:0000313" key="4">
    <source>
        <dbReference type="RefSeq" id="XP_039135794.1"/>
    </source>
</evidence>
<proteinExistence type="predicted"/>
<name>A0AB40CBI8_DIOCR</name>
<evidence type="ECO:0000256" key="1">
    <source>
        <dbReference type="SAM" id="MobiDB-lite"/>
    </source>
</evidence>
<protein>
    <submittedName>
        <fullName evidence="4">Protein MAIN-LIKE 1-like</fullName>
    </submittedName>
</protein>
<sequence length="297" mass="33833">MVGRRMSAGPPVDSRRVTGGRRTSGWSPKAGQKAGGQSPEVDRTVDRPMAGVERWRTETHTFHLTCGETTITLKDVALLLGLPINGHKVIGQTSVLGSAVCAELLGVVPPAEQRKGQSITLMWLKETFGMLSYDAGQRQIECYARAYILRLIGCVLMPYMSQNRVHLKWLPLLRDFTEAGRYSWSSACLATLYRISSISPQTRAIVSFPLARRWAHIEVDDDNRSNKHNVKIYRQLLDWLEMQQFIWRPYDSNEIITQVPHDIFADRPLWIAFTSLICFEVVEWHQTDRVTRQFGFA</sequence>
<accession>A0AB40CBI8</accession>
<dbReference type="RefSeq" id="XP_039135794.1">
    <property type="nucleotide sequence ID" value="XM_039279860.1"/>
</dbReference>
<dbReference type="PANTHER" id="PTHR46033:SF8">
    <property type="entry name" value="PROTEIN MAINTENANCE OF MERISTEMS-LIKE"/>
    <property type="match status" value="1"/>
</dbReference>
<dbReference type="Proteomes" id="UP001515500">
    <property type="component" value="Chromosome 12"/>
</dbReference>
<organism evidence="3 4">
    <name type="scientific">Dioscorea cayennensis subsp. rotundata</name>
    <name type="common">White Guinea yam</name>
    <name type="synonym">Dioscorea rotundata</name>
    <dbReference type="NCBI Taxonomy" id="55577"/>
    <lineage>
        <taxon>Eukaryota</taxon>
        <taxon>Viridiplantae</taxon>
        <taxon>Streptophyta</taxon>
        <taxon>Embryophyta</taxon>
        <taxon>Tracheophyta</taxon>
        <taxon>Spermatophyta</taxon>
        <taxon>Magnoliopsida</taxon>
        <taxon>Liliopsida</taxon>
        <taxon>Dioscoreales</taxon>
        <taxon>Dioscoreaceae</taxon>
        <taxon>Dioscorea</taxon>
    </lineage>
</organism>
<dbReference type="GeneID" id="120273229"/>
<dbReference type="PANTHER" id="PTHR46033">
    <property type="entry name" value="PROTEIN MAIN-LIKE 2"/>
    <property type="match status" value="1"/>
</dbReference>
<feature type="domain" description="Aminotransferase-like plant mobile" evidence="2">
    <location>
        <begin position="50"/>
        <end position="194"/>
    </location>
</feature>